<keyword evidence="6" id="KW-0255">Endonuclease</keyword>
<evidence type="ECO:0000256" key="3">
    <source>
        <dbReference type="ARBA" id="ARBA00022695"/>
    </source>
</evidence>
<dbReference type="GO" id="GO:0004190">
    <property type="term" value="F:aspartic-type endopeptidase activity"/>
    <property type="evidence" value="ECO:0007669"/>
    <property type="project" value="UniProtKB-KW"/>
</dbReference>
<dbReference type="InterPro" id="IPR000477">
    <property type="entry name" value="RT_dom"/>
</dbReference>
<reference evidence="11 12" key="1">
    <citation type="journal article" date="2015" name="Genome Biol. Evol.">
        <title>Comparative Genomics of a Bacterivorous Green Alga Reveals Evolutionary Causalities and Consequences of Phago-Mixotrophic Mode of Nutrition.</title>
        <authorList>
            <person name="Burns J.A."/>
            <person name="Paasch A."/>
            <person name="Narechania A."/>
            <person name="Kim E."/>
        </authorList>
    </citation>
    <scope>NUCLEOTIDE SEQUENCE [LARGE SCALE GENOMIC DNA]</scope>
    <source>
        <strain evidence="11 12">PLY_AMNH</strain>
    </source>
</reference>
<sequence>MLGQKDEHGVEHIWVAINRSLSKTEKQYASFQGEMLAVVWAVRTLRPYLHVVHFTLVTDHSPSTTLMEKADLQGQHLQWAIALQARCLADRKSYTNVSPRPSSRRLWAPPKLRFHQIPRASDEDRDTTTFWWGNQLSYRYTSMPFGAAGATAAFIRVMDYELRALTHCTVAYVDDIVIYSDAAEQHLKDVEAVLRTFGDARWDQAPLGQGGPQTGQ</sequence>
<evidence type="ECO:0000256" key="6">
    <source>
        <dbReference type="ARBA" id="ARBA00022759"/>
    </source>
</evidence>
<dbReference type="GO" id="GO:0004519">
    <property type="term" value="F:endonuclease activity"/>
    <property type="evidence" value="ECO:0007669"/>
    <property type="project" value="UniProtKB-KW"/>
</dbReference>
<organism evidence="11 12">
    <name type="scientific">Cymbomonas tetramitiformis</name>
    <dbReference type="NCBI Taxonomy" id="36881"/>
    <lineage>
        <taxon>Eukaryota</taxon>
        <taxon>Viridiplantae</taxon>
        <taxon>Chlorophyta</taxon>
        <taxon>Pyramimonadophyceae</taxon>
        <taxon>Pyramimonadales</taxon>
        <taxon>Pyramimonadaceae</taxon>
        <taxon>Cymbomonas</taxon>
    </lineage>
</organism>
<dbReference type="InterPro" id="IPR041373">
    <property type="entry name" value="RT_RNaseH"/>
</dbReference>
<dbReference type="PANTHER" id="PTHR33064:SF37">
    <property type="entry name" value="RIBONUCLEASE H"/>
    <property type="match status" value="1"/>
</dbReference>
<comment type="caution">
    <text evidence="11">The sequence shown here is derived from an EMBL/GenBank/DDBJ whole genome shotgun (WGS) entry which is preliminary data.</text>
</comment>
<dbReference type="GO" id="GO:0006508">
    <property type="term" value="P:proteolysis"/>
    <property type="evidence" value="ECO:0007669"/>
    <property type="project" value="UniProtKB-KW"/>
</dbReference>
<evidence type="ECO:0000313" key="12">
    <source>
        <dbReference type="Proteomes" id="UP001190700"/>
    </source>
</evidence>
<evidence type="ECO:0000256" key="8">
    <source>
        <dbReference type="ARBA" id="ARBA00022918"/>
    </source>
</evidence>
<protein>
    <recommendedName>
        <fullName evidence="13">Reverse transcriptase domain-containing protein</fullName>
    </recommendedName>
</protein>
<feature type="domain" description="Reverse transcriptase" evidence="9">
    <location>
        <begin position="130"/>
        <end position="199"/>
    </location>
</feature>
<dbReference type="InterPro" id="IPR051320">
    <property type="entry name" value="Viral_Replic_Matur_Polypro"/>
</dbReference>
<dbReference type="SUPFAM" id="SSF56672">
    <property type="entry name" value="DNA/RNA polymerases"/>
    <property type="match status" value="2"/>
</dbReference>
<dbReference type="Gene3D" id="3.10.10.10">
    <property type="entry name" value="HIV Type 1 Reverse Transcriptase, subunit A, domain 1"/>
    <property type="match status" value="1"/>
</dbReference>
<evidence type="ECO:0000256" key="4">
    <source>
        <dbReference type="ARBA" id="ARBA00022722"/>
    </source>
</evidence>
<dbReference type="EMBL" id="LGRX02000345">
    <property type="protein sequence ID" value="KAK3288829.1"/>
    <property type="molecule type" value="Genomic_DNA"/>
</dbReference>
<dbReference type="PANTHER" id="PTHR33064">
    <property type="entry name" value="POL PROTEIN"/>
    <property type="match status" value="1"/>
</dbReference>
<dbReference type="Pfam" id="PF17917">
    <property type="entry name" value="RT_RNaseH"/>
    <property type="match status" value="1"/>
</dbReference>
<keyword evidence="8" id="KW-0695">RNA-directed DNA polymerase</keyword>
<evidence type="ECO:0000259" key="10">
    <source>
        <dbReference type="Pfam" id="PF17917"/>
    </source>
</evidence>
<dbReference type="Gene3D" id="3.30.70.270">
    <property type="match status" value="1"/>
</dbReference>
<feature type="domain" description="Reverse transcriptase RNase H-like" evidence="10">
    <location>
        <begin position="1"/>
        <end position="84"/>
    </location>
</feature>
<accession>A0AAE0LL85</accession>
<evidence type="ECO:0000256" key="7">
    <source>
        <dbReference type="ARBA" id="ARBA00022801"/>
    </source>
</evidence>
<keyword evidence="7" id="KW-0378">Hydrolase</keyword>
<evidence type="ECO:0000256" key="2">
    <source>
        <dbReference type="ARBA" id="ARBA00022679"/>
    </source>
</evidence>
<keyword evidence="5" id="KW-0064">Aspartyl protease</keyword>
<dbReference type="Pfam" id="PF00078">
    <property type="entry name" value="RVT_1"/>
    <property type="match status" value="1"/>
</dbReference>
<dbReference type="InterPro" id="IPR043128">
    <property type="entry name" value="Rev_trsase/Diguanyl_cyclase"/>
</dbReference>
<keyword evidence="3" id="KW-0548">Nucleotidyltransferase</keyword>
<keyword evidence="12" id="KW-1185">Reference proteome</keyword>
<evidence type="ECO:0000313" key="11">
    <source>
        <dbReference type="EMBL" id="KAK3288829.1"/>
    </source>
</evidence>
<dbReference type="AlphaFoldDB" id="A0AAE0LL85"/>
<dbReference type="InterPro" id="IPR043502">
    <property type="entry name" value="DNA/RNA_pol_sf"/>
</dbReference>
<proteinExistence type="predicted"/>
<dbReference type="GO" id="GO:0003964">
    <property type="term" value="F:RNA-directed DNA polymerase activity"/>
    <property type="evidence" value="ECO:0007669"/>
    <property type="project" value="UniProtKB-KW"/>
</dbReference>
<evidence type="ECO:0000256" key="5">
    <source>
        <dbReference type="ARBA" id="ARBA00022750"/>
    </source>
</evidence>
<evidence type="ECO:0008006" key="13">
    <source>
        <dbReference type="Google" id="ProtNLM"/>
    </source>
</evidence>
<evidence type="ECO:0000256" key="1">
    <source>
        <dbReference type="ARBA" id="ARBA00022670"/>
    </source>
</evidence>
<evidence type="ECO:0000259" key="9">
    <source>
        <dbReference type="Pfam" id="PF00078"/>
    </source>
</evidence>
<keyword evidence="2" id="KW-0808">Transferase</keyword>
<keyword evidence="1" id="KW-0645">Protease</keyword>
<dbReference type="Proteomes" id="UP001190700">
    <property type="component" value="Unassembled WGS sequence"/>
</dbReference>
<name>A0AAE0LL85_9CHLO</name>
<keyword evidence="4" id="KW-0540">Nuclease</keyword>
<gene>
    <name evidence="11" type="ORF">CYMTET_3709</name>
</gene>